<evidence type="ECO:0000256" key="3">
    <source>
        <dbReference type="ARBA" id="ARBA00022475"/>
    </source>
</evidence>
<dbReference type="EMBL" id="JBHTBW010000019">
    <property type="protein sequence ID" value="MFC7440950.1"/>
    <property type="molecule type" value="Genomic_DNA"/>
</dbReference>
<dbReference type="InterPro" id="IPR050189">
    <property type="entry name" value="MFS_Efflux_Transporters"/>
</dbReference>
<dbReference type="SUPFAM" id="SSF103473">
    <property type="entry name" value="MFS general substrate transporter"/>
    <property type="match status" value="1"/>
</dbReference>
<evidence type="ECO:0000256" key="2">
    <source>
        <dbReference type="ARBA" id="ARBA00022448"/>
    </source>
</evidence>
<keyword evidence="10" id="KW-1185">Reference proteome</keyword>
<feature type="transmembrane region" description="Helical" evidence="7">
    <location>
        <begin position="263"/>
        <end position="281"/>
    </location>
</feature>
<dbReference type="RefSeq" id="WP_379864230.1">
    <property type="nucleotide sequence ID" value="NZ_JBHTBW010000019.1"/>
</dbReference>
<feature type="transmembrane region" description="Helical" evidence="7">
    <location>
        <begin position="12"/>
        <end position="30"/>
    </location>
</feature>
<name>A0ABW2RIY0_9BACL</name>
<feature type="transmembrane region" description="Helical" evidence="7">
    <location>
        <begin position="171"/>
        <end position="192"/>
    </location>
</feature>
<dbReference type="Pfam" id="PF07690">
    <property type="entry name" value="MFS_1"/>
    <property type="match status" value="1"/>
</dbReference>
<feature type="domain" description="Major facilitator superfamily (MFS) profile" evidence="8">
    <location>
        <begin position="17"/>
        <end position="404"/>
    </location>
</feature>
<proteinExistence type="predicted"/>
<evidence type="ECO:0000313" key="9">
    <source>
        <dbReference type="EMBL" id="MFC7440950.1"/>
    </source>
</evidence>
<keyword evidence="2" id="KW-0813">Transport</keyword>
<dbReference type="PROSITE" id="PS00216">
    <property type="entry name" value="SUGAR_TRANSPORT_1"/>
    <property type="match status" value="1"/>
</dbReference>
<evidence type="ECO:0000256" key="4">
    <source>
        <dbReference type="ARBA" id="ARBA00022692"/>
    </source>
</evidence>
<dbReference type="InterPro" id="IPR005829">
    <property type="entry name" value="Sugar_transporter_CS"/>
</dbReference>
<evidence type="ECO:0000256" key="7">
    <source>
        <dbReference type="SAM" id="Phobius"/>
    </source>
</evidence>
<feature type="transmembrane region" description="Helical" evidence="7">
    <location>
        <begin position="50"/>
        <end position="71"/>
    </location>
</feature>
<feature type="transmembrane region" description="Helical" evidence="7">
    <location>
        <begin position="83"/>
        <end position="104"/>
    </location>
</feature>
<evidence type="ECO:0000256" key="5">
    <source>
        <dbReference type="ARBA" id="ARBA00022989"/>
    </source>
</evidence>
<dbReference type="InterPro" id="IPR036259">
    <property type="entry name" value="MFS_trans_sf"/>
</dbReference>
<keyword evidence="4 7" id="KW-0812">Transmembrane</keyword>
<evidence type="ECO:0000256" key="1">
    <source>
        <dbReference type="ARBA" id="ARBA00004651"/>
    </source>
</evidence>
<comment type="subcellular location">
    <subcellularLocation>
        <location evidence="1">Cell membrane</location>
        <topology evidence="1">Multi-pass membrane protein</topology>
    </subcellularLocation>
</comment>
<dbReference type="CDD" id="cd17474">
    <property type="entry name" value="MFS_YfmO_like"/>
    <property type="match status" value="1"/>
</dbReference>
<accession>A0ABW2RIY0</accession>
<dbReference type="PANTHER" id="PTHR43124:SF3">
    <property type="entry name" value="CHLORAMPHENICOL EFFLUX PUMP RV0191"/>
    <property type="match status" value="1"/>
</dbReference>
<evidence type="ECO:0000259" key="8">
    <source>
        <dbReference type="PROSITE" id="PS50850"/>
    </source>
</evidence>
<organism evidence="9 10">
    <name type="scientific">Laceyella putida</name>
    <dbReference type="NCBI Taxonomy" id="110101"/>
    <lineage>
        <taxon>Bacteria</taxon>
        <taxon>Bacillati</taxon>
        <taxon>Bacillota</taxon>
        <taxon>Bacilli</taxon>
        <taxon>Bacillales</taxon>
        <taxon>Thermoactinomycetaceae</taxon>
        <taxon>Laceyella</taxon>
    </lineage>
</organism>
<dbReference type="InterPro" id="IPR011701">
    <property type="entry name" value="MFS"/>
</dbReference>
<feature type="transmembrane region" description="Helical" evidence="7">
    <location>
        <begin position="317"/>
        <end position="339"/>
    </location>
</feature>
<feature type="transmembrane region" description="Helical" evidence="7">
    <location>
        <begin position="293"/>
        <end position="311"/>
    </location>
</feature>
<dbReference type="PROSITE" id="PS50850">
    <property type="entry name" value="MFS"/>
    <property type="match status" value="1"/>
</dbReference>
<feature type="transmembrane region" description="Helical" evidence="7">
    <location>
        <begin position="224"/>
        <end position="243"/>
    </location>
</feature>
<sequence length="424" mass="45849">MPQDKSAKATTAPSWSVLITLSSIPLIMVLGNSMLIPVLPTAGKVLKVNAFQVSLLITLFSIPAALAIPIAGVLSDRIGRKKVIIFGLILYGIGGLLAGFSAIYKGGSYGFMLASRIVQGLGAAGTAPIAMVLVSDLFTKDNRSKALGIIEASNAFGKVLSPILGSLIALITWYAMFFAFPILCIPAALALWKLVKEPTKKEEPQPLTQYKEHIKKIFKRQGKWMSVAFLAGAFTMFTMFGVLFHLSDFLEKVYRIDGIKKGFILAIPLLALCVTAYFTGSHVKENTHQMKKWLSIGLLLSAIAISTIPWIKNAPLLVTATSFIGVGNGLVLPCLNTLITSAVGLQERGIITSLYGSVRFFGVAMGPPVFGALADRPFLLFIGLGITLFLVTWLCVAFIHPPQRIKGKDGRSRLIMRKKRLSPI</sequence>
<gene>
    <name evidence="9" type="ORF">ACFQNG_07260</name>
</gene>
<protein>
    <submittedName>
        <fullName evidence="9">MFS transporter</fullName>
    </submittedName>
</protein>
<keyword evidence="5 7" id="KW-1133">Transmembrane helix</keyword>
<reference evidence="10" key="1">
    <citation type="journal article" date="2019" name="Int. J. Syst. Evol. Microbiol.">
        <title>The Global Catalogue of Microorganisms (GCM) 10K type strain sequencing project: providing services to taxonomists for standard genome sequencing and annotation.</title>
        <authorList>
            <consortium name="The Broad Institute Genomics Platform"/>
            <consortium name="The Broad Institute Genome Sequencing Center for Infectious Disease"/>
            <person name="Wu L."/>
            <person name="Ma J."/>
        </authorList>
    </citation>
    <scope>NUCLEOTIDE SEQUENCE [LARGE SCALE GENOMIC DNA]</scope>
    <source>
        <strain evidence="10">CGMCC 1.12942</strain>
    </source>
</reference>
<evidence type="ECO:0000313" key="10">
    <source>
        <dbReference type="Proteomes" id="UP001596500"/>
    </source>
</evidence>
<comment type="caution">
    <text evidence="9">The sequence shown here is derived from an EMBL/GenBank/DDBJ whole genome shotgun (WGS) entry which is preliminary data.</text>
</comment>
<keyword evidence="3" id="KW-1003">Cell membrane</keyword>
<dbReference type="InterPro" id="IPR020846">
    <property type="entry name" value="MFS_dom"/>
</dbReference>
<dbReference type="Proteomes" id="UP001596500">
    <property type="component" value="Unassembled WGS sequence"/>
</dbReference>
<keyword evidence="6 7" id="KW-0472">Membrane</keyword>
<dbReference type="Gene3D" id="1.20.1250.20">
    <property type="entry name" value="MFS general substrate transporter like domains"/>
    <property type="match status" value="1"/>
</dbReference>
<feature type="transmembrane region" description="Helical" evidence="7">
    <location>
        <begin position="378"/>
        <end position="399"/>
    </location>
</feature>
<evidence type="ECO:0000256" key="6">
    <source>
        <dbReference type="ARBA" id="ARBA00023136"/>
    </source>
</evidence>
<feature type="transmembrane region" description="Helical" evidence="7">
    <location>
        <begin position="351"/>
        <end position="372"/>
    </location>
</feature>
<dbReference type="PANTHER" id="PTHR43124">
    <property type="entry name" value="PURINE EFFLUX PUMP PBUE"/>
    <property type="match status" value="1"/>
</dbReference>